<accession>A0A0H4KUL7</accession>
<reference evidence="3" key="2">
    <citation type="submission" date="2015-06" db="EMBL/GenBank/DDBJ databases">
        <title>Genome Sequence of Bacillus endophyticus and Analysis of its Companion Mechanism in the Ketogulonigenium vulgare-Bacillus strain Consortium.</title>
        <authorList>
            <person name="Jia N."/>
            <person name="Du J."/>
            <person name="Ding M.-Z."/>
            <person name="Gao F."/>
            <person name="Yuan Y.-J."/>
        </authorList>
    </citation>
    <scope>NUCLEOTIDE SEQUENCE [LARGE SCALE GENOMIC DNA]</scope>
    <source>
        <strain evidence="3">Hbe603</strain>
    </source>
</reference>
<dbReference type="InterPro" id="IPR010982">
    <property type="entry name" value="Lambda_DNA-bd_dom_sf"/>
</dbReference>
<dbReference type="Proteomes" id="UP000036202">
    <property type="component" value="Chromosome"/>
</dbReference>
<sequence>MNIKLGRCRLTILLKERKKTARWLAERTGMSEQRISDYSNNRKSMSLVTAKSISLALDCQIDDLYSWE</sequence>
<dbReference type="Pfam" id="PF13443">
    <property type="entry name" value="HTH_26"/>
    <property type="match status" value="1"/>
</dbReference>
<keyword evidence="3" id="KW-1185">Reference proteome</keyword>
<dbReference type="GO" id="GO:0003677">
    <property type="term" value="F:DNA binding"/>
    <property type="evidence" value="ECO:0007669"/>
    <property type="project" value="InterPro"/>
</dbReference>
<evidence type="ECO:0000313" key="2">
    <source>
        <dbReference type="EMBL" id="AKO91988.1"/>
    </source>
</evidence>
<dbReference type="Gene3D" id="1.10.260.40">
    <property type="entry name" value="lambda repressor-like DNA-binding domains"/>
    <property type="match status" value="1"/>
</dbReference>
<dbReference type="AlphaFoldDB" id="A0A0H4KUL7"/>
<reference evidence="2 3" key="1">
    <citation type="journal article" date="2015" name="PLoS ONE">
        <title>Genome Sequence of Bacillus endophyticus and Analysis of Its Companion Mechanism in the Ketogulonigenium vulgare-Bacillus Strain Consortium.</title>
        <authorList>
            <person name="Jia N."/>
            <person name="Du J."/>
            <person name="Ding M.Z."/>
            <person name="Gao F."/>
            <person name="Yuan Y.J."/>
        </authorList>
    </citation>
    <scope>NUCLEOTIDE SEQUENCE [LARGE SCALE GENOMIC DNA]</scope>
    <source>
        <strain evidence="2 3">Hbe603</strain>
    </source>
</reference>
<name>A0A0H4KUL7_9BACI</name>
<gene>
    <name evidence="2" type="ORF">BEH_07670</name>
</gene>
<evidence type="ECO:0000259" key="1">
    <source>
        <dbReference type="PROSITE" id="PS50943"/>
    </source>
</evidence>
<dbReference type="InterPro" id="IPR001387">
    <property type="entry name" value="Cro/C1-type_HTH"/>
</dbReference>
<evidence type="ECO:0000313" key="3">
    <source>
        <dbReference type="Proteomes" id="UP000036202"/>
    </source>
</evidence>
<dbReference type="CDD" id="cd00093">
    <property type="entry name" value="HTH_XRE"/>
    <property type="match status" value="1"/>
</dbReference>
<dbReference type="EMBL" id="CP011974">
    <property type="protein sequence ID" value="AKO91988.1"/>
    <property type="molecule type" value="Genomic_DNA"/>
</dbReference>
<dbReference type="KEGG" id="beo:BEH_07670"/>
<dbReference type="PROSITE" id="PS50943">
    <property type="entry name" value="HTH_CROC1"/>
    <property type="match status" value="1"/>
</dbReference>
<organism evidence="2 3">
    <name type="scientific">Priestia filamentosa</name>
    <dbReference type="NCBI Taxonomy" id="1402861"/>
    <lineage>
        <taxon>Bacteria</taxon>
        <taxon>Bacillati</taxon>
        <taxon>Bacillota</taxon>
        <taxon>Bacilli</taxon>
        <taxon>Bacillales</taxon>
        <taxon>Bacillaceae</taxon>
        <taxon>Priestia</taxon>
    </lineage>
</organism>
<dbReference type="SUPFAM" id="SSF47413">
    <property type="entry name" value="lambda repressor-like DNA-binding domains"/>
    <property type="match status" value="1"/>
</dbReference>
<dbReference type="PATRIC" id="fig|135735.6.peg.1565"/>
<dbReference type="RefSeq" id="WP_046216949.1">
    <property type="nucleotide sequence ID" value="NZ_CP011974.1"/>
</dbReference>
<proteinExistence type="predicted"/>
<dbReference type="SMART" id="SM00530">
    <property type="entry name" value="HTH_XRE"/>
    <property type="match status" value="1"/>
</dbReference>
<dbReference type="OrthoDB" id="2472497at2"/>
<feature type="domain" description="HTH cro/C1-type" evidence="1">
    <location>
        <begin position="10"/>
        <end position="64"/>
    </location>
</feature>
<protein>
    <recommendedName>
        <fullName evidence="1">HTH cro/C1-type domain-containing protein</fullName>
    </recommendedName>
</protein>